<dbReference type="Proteomes" id="UP000031364">
    <property type="component" value="Unassembled WGS sequence"/>
</dbReference>
<evidence type="ECO:0000313" key="1">
    <source>
        <dbReference type="EMBL" id="KIA62542.1"/>
    </source>
</evidence>
<protein>
    <submittedName>
        <fullName evidence="1">Uncharacterized protein</fullName>
    </submittedName>
</protein>
<organism evidence="1 2">
    <name type="scientific">Nocardia vulneris</name>
    <dbReference type="NCBI Taxonomy" id="1141657"/>
    <lineage>
        <taxon>Bacteria</taxon>
        <taxon>Bacillati</taxon>
        <taxon>Actinomycetota</taxon>
        <taxon>Actinomycetes</taxon>
        <taxon>Mycobacteriales</taxon>
        <taxon>Nocardiaceae</taxon>
        <taxon>Nocardia</taxon>
    </lineage>
</organism>
<proteinExistence type="predicted"/>
<sequence length="72" mass="7625">MLSLLSCADPLDPRRTDPHFAAETLAARTLGTTVGLLDLDALLRGDSAAAVRKVRCSTPHGDQWARAEPAPS</sequence>
<dbReference type="RefSeq" id="WP_043675111.1">
    <property type="nucleotide sequence ID" value="NZ_BDCI01000039.1"/>
</dbReference>
<keyword evidence="2" id="KW-1185">Reference proteome</keyword>
<accession>A0ABR4ZB04</accession>
<gene>
    <name evidence="1" type="ORF">FG87_25035</name>
</gene>
<name>A0ABR4ZB04_9NOCA</name>
<evidence type="ECO:0000313" key="2">
    <source>
        <dbReference type="Proteomes" id="UP000031364"/>
    </source>
</evidence>
<comment type="caution">
    <text evidence="1">The sequence shown here is derived from an EMBL/GenBank/DDBJ whole genome shotgun (WGS) entry which is preliminary data.</text>
</comment>
<dbReference type="EMBL" id="JNFP01000031">
    <property type="protein sequence ID" value="KIA62542.1"/>
    <property type="molecule type" value="Genomic_DNA"/>
</dbReference>
<reference evidence="1 2" key="1">
    <citation type="journal article" date="2014" name="Int. J. Syst. Evol. Microbiol.">
        <title>Nocardia vulneris sp. nov., isolated from wounds of human patients in North America.</title>
        <authorList>
            <person name="Lasker B.A."/>
            <person name="Bell M."/>
            <person name="Klenk H.P."/>
            <person name="Sproer C."/>
            <person name="Schumann C."/>
            <person name="Schumann P."/>
            <person name="Brown J.M."/>
        </authorList>
    </citation>
    <scope>NUCLEOTIDE SEQUENCE [LARGE SCALE GENOMIC DNA]</scope>
    <source>
        <strain evidence="1 2">W9851</strain>
    </source>
</reference>